<keyword evidence="1" id="KW-0732">Signal</keyword>
<protein>
    <submittedName>
        <fullName evidence="2">CamS family sex pheromone protein</fullName>
    </submittedName>
</protein>
<dbReference type="RefSeq" id="WP_119546810.1">
    <property type="nucleotide sequence ID" value="NZ_QXIR01000012.1"/>
</dbReference>
<dbReference type="PROSITE" id="PS51257">
    <property type="entry name" value="PROKAR_LIPOPROTEIN"/>
    <property type="match status" value="1"/>
</dbReference>
<dbReference type="AlphaFoldDB" id="A0A3A1R1B1"/>
<accession>A0A3A1R1B1</accession>
<feature type="chain" id="PRO_5017280547" evidence="1">
    <location>
        <begin position="23"/>
        <end position="386"/>
    </location>
</feature>
<comment type="caution">
    <text evidence="2">The sequence shown here is derived from an EMBL/GenBank/DDBJ whole genome shotgun (WGS) entry which is preliminary data.</text>
</comment>
<evidence type="ECO:0000313" key="3">
    <source>
        <dbReference type="Proteomes" id="UP000265801"/>
    </source>
</evidence>
<dbReference type="InterPro" id="IPR011426">
    <property type="entry name" value="CamS"/>
</dbReference>
<dbReference type="PIRSF" id="PIRSF012509">
    <property type="entry name" value="CamS"/>
    <property type="match status" value="1"/>
</dbReference>
<evidence type="ECO:0000256" key="1">
    <source>
        <dbReference type="SAM" id="SignalP"/>
    </source>
</evidence>
<evidence type="ECO:0000313" key="2">
    <source>
        <dbReference type="EMBL" id="RIW33963.1"/>
    </source>
</evidence>
<dbReference type="CDD" id="cd13440">
    <property type="entry name" value="CamS_repeat_2"/>
    <property type="match status" value="1"/>
</dbReference>
<dbReference type="Gene3D" id="3.10.570.10">
    <property type="entry name" value="sex pheromone staph- cam373 precursor domain"/>
    <property type="match status" value="1"/>
</dbReference>
<dbReference type="EMBL" id="QXIR01000012">
    <property type="protein sequence ID" value="RIW33963.1"/>
    <property type="molecule type" value="Genomic_DNA"/>
</dbReference>
<dbReference type="CDD" id="cd13441">
    <property type="entry name" value="CamS_repeat_1"/>
    <property type="match status" value="1"/>
</dbReference>
<dbReference type="Proteomes" id="UP000265801">
    <property type="component" value="Unassembled WGS sequence"/>
</dbReference>
<sequence length="386" mass="43668">MRKWLAAAAAALLLGGCTPAFEIEKQEQVVEEDENQQSEKAIIPNYQISDEYYKTLLPYESTDTRGMVVNNLRSRYDIDVFESGLVRVAKNVYSSDKYLFKEGQILDKETIQSWLNRKYTSKQLEEKGLKEEQNIGLNPVEETPGEGKDTPIYLAHVIEHNYLEKVEDSKIQLSGVVVGLALNSVSYYQDQNTGETRQTNISHEEVQQQGVQIAQEVIKRMRQKPELDGIPITIALYEQSSRDEVTPGNYFAYSTVNADSASIGDWKAVNEEHYFFPSVQAEDAHPKDLKVFNDFKGKIESYFPNYVGVVGYAFYKEGKMESLEIDIPIQFNGKAETIGFTQYTAELADKLFPKAMNVEIEITSADGAEALIVLGDKAEPFVHIYE</sequence>
<dbReference type="OrthoDB" id="9795361at2"/>
<organism evidence="2 3">
    <name type="scientific">Bacillus salacetis</name>
    <dbReference type="NCBI Taxonomy" id="2315464"/>
    <lineage>
        <taxon>Bacteria</taxon>
        <taxon>Bacillati</taxon>
        <taxon>Bacillota</taxon>
        <taxon>Bacilli</taxon>
        <taxon>Bacillales</taxon>
        <taxon>Bacillaceae</taxon>
        <taxon>Bacillus</taxon>
    </lineage>
</organism>
<keyword evidence="3" id="KW-1185">Reference proteome</keyword>
<gene>
    <name evidence="2" type="ORF">D3H55_10205</name>
</gene>
<dbReference type="Pfam" id="PF07537">
    <property type="entry name" value="CamS"/>
    <property type="match status" value="1"/>
</dbReference>
<proteinExistence type="predicted"/>
<feature type="signal peptide" evidence="1">
    <location>
        <begin position="1"/>
        <end position="22"/>
    </location>
</feature>
<reference evidence="2 3" key="1">
    <citation type="submission" date="2018-09" db="EMBL/GenBank/DDBJ databases">
        <title>Bacillus saliacetes sp. nov., isolated from Thai shrimp paste (Ka-pi).</title>
        <authorList>
            <person name="Daroonpunt R."/>
            <person name="Tanasupawat S."/>
            <person name="Yiamsombut S."/>
        </authorList>
    </citation>
    <scope>NUCLEOTIDE SEQUENCE [LARGE SCALE GENOMIC DNA]</scope>
    <source>
        <strain evidence="2 3">SKP7-4</strain>
    </source>
</reference>
<name>A0A3A1R1B1_9BACI</name>